<reference evidence="7 8" key="1">
    <citation type="submission" date="2015-08" db="EMBL/GenBank/DDBJ databases">
        <title>The complete genome sequence of Bacillus beveridgei MLTeJB.</title>
        <authorList>
            <person name="Hanson T.E."/>
            <person name="Mesa C."/>
            <person name="Basesman S.M."/>
            <person name="Oremland R.S."/>
        </authorList>
    </citation>
    <scope>NUCLEOTIDE SEQUENCE [LARGE SCALE GENOMIC DNA]</scope>
    <source>
        <strain evidence="7 8">MLTeJB</strain>
    </source>
</reference>
<keyword evidence="2 5" id="KW-0285">Flavoprotein</keyword>
<comment type="similarity">
    <text evidence="1 5">Belongs to the flavin oxidoreductase frp family.</text>
</comment>
<feature type="domain" description="Nitroreductase" evidence="6">
    <location>
        <begin position="15"/>
        <end position="172"/>
    </location>
</feature>
<sequence>MDDILHNETINTLLNHRSIRSFENSPISGEQIQTIIQAAQSASSSSFIQAYSIIGVKDPEKKRLLAEYAGNQPYVAENGHFLVFCADMHRHVLAAEIENLDPELIRPSLESTEKFLVSVVDATLAAQNAAAAAESMGFGICYIGGIRNQLDKVMELLSCPPYVLPLFGMAIGVPSKSSDQKPRLPFNHVYHEDTYQPDDNQLKEDLKKYNQTISGYYKDRTSGKRKDRWTEQMMTLLERRSRMTMRHLIQQQGFMKDESNE</sequence>
<organism evidence="7 8">
    <name type="scientific">Salisediminibacterium beveridgei</name>
    <dbReference type="NCBI Taxonomy" id="632773"/>
    <lineage>
        <taxon>Bacteria</taxon>
        <taxon>Bacillati</taxon>
        <taxon>Bacillota</taxon>
        <taxon>Bacilli</taxon>
        <taxon>Bacillales</taxon>
        <taxon>Bacillaceae</taxon>
        <taxon>Salisediminibacterium</taxon>
    </lineage>
</organism>
<protein>
    <submittedName>
        <fullName evidence="7">NADPH-dependent nitro/flavin reductase</fullName>
        <ecNumber evidence="7">1.-.-.-</ecNumber>
    </submittedName>
</protein>
<dbReference type="PATRIC" id="fig|632773.3.peg.2074"/>
<dbReference type="InterPro" id="IPR029479">
    <property type="entry name" value="Nitroreductase"/>
</dbReference>
<dbReference type="InterPro" id="IPR016446">
    <property type="entry name" value="Flavin_OxRdtase_Frp"/>
</dbReference>
<dbReference type="Gene3D" id="3.40.109.10">
    <property type="entry name" value="NADH Oxidase"/>
    <property type="match status" value="1"/>
</dbReference>
<evidence type="ECO:0000256" key="4">
    <source>
        <dbReference type="ARBA" id="ARBA00023002"/>
    </source>
</evidence>
<dbReference type="STRING" id="632773.BBEV_1978"/>
<proteinExistence type="inferred from homology"/>
<evidence type="ECO:0000259" key="6">
    <source>
        <dbReference type="Pfam" id="PF00881"/>
    </source>
</evidence>
<keyword evidence="8" id="KW-1185">Reference proteome</keyword>
<dbReference type="PANTHER" id="PTHR43425:SF3">
    <property type="entry name" value="NADPH-DEPENDENT OXIDOREDUCTASE"/>
    <property type="match status" value="1"/>
</dbReference>
<dbReference type="Pfam" id="PF00881">
    <property type="entry name" value="Nitroreductase"/>
    <property type="match status" value="1"/>
</dbReference>
<accession>A0A1D7QWI6</accession>
<dbReference type="EC" id="1.-.-.-" evidence="7"/>
<dbReference type="GO" id="GO:0016491">
    <property type="term" value="F:oxidoreductase activity"/>
    <property type="evidence" value="ECO:0007669"/>
    <property type="project" value="UniProtKB-UniRule"/>
</dbReference>
<keyword evidence="4 5" id="KW-0560">Oxidoreductase</keyword>
<dbReference type="InterPro" id="IPR000415">
    <property type="entry name" value="Nitroreductase-like"/>
</dbReference>
<dbReference type="AlphaFoldDB" id="A0A1D7QWI6"/>
<evidence type="ECO:0000256" key="3">
    <source>
        <dbReference type="ARBA" id="ARBA00022643"/>
    </source>
</evidence>
<dbReference type="Proteomes" id="UP000094463">
    <property type="component" value="Chromosome"/>
</dbReference>
<evidence type="ECO:0000313" key="8">
    <source>
        <dbReference type="Proteomes" id="UP000094463"/>
    </source>
</evidence>
<dbReference type="PIRSF" id="PIRSF005426">
    <property type="entry name" value="Frp"/>
    <property type="match status" value="1"/>
</dbReference>
<evidence type="ECO:0000256" key="5">
    <source>
        <dbReference type="PIRNR" id="PIRNR005426"/>
    </source>
</evidence>
<dbReference type="PANTHER" id="PTHR43425">
    <property type="entry name" value="OXYGEN-INSENSITIVE NADPH NITROREDUCTASE"/>
    <property type="match status" value="1"/>
</dbReference>
<dbReference type="OrthoDB" id="9775805at2"/>
<keyword evidence="3 5" id="KW-0288">FMN</keyword>
<dbReference type="SUPFAM" id="SSF55469">
    <property type="entry name" value="FMN-dependent nitroreductase-like"/>
    <property type="match status" value="1"/>
</dbReference>
<evidence type="ECO:0000256" key="2">
    <source>
        <dbReference type="ARBA" id="ARBA00022630"/>
    </source>
</evidence>
<dbReference type="KEGG" id="bbev:BBEV_1978"/>
<evidence type="ECO:0000256" key="1">
    <source>
        <dbReference type="ARBA" id="ARBA00008366"/>
    </source>
</evidence>
<dbReference type="EMBL" id="CP012502">
    <property type="protein sequence ID" value="AOM83339.1"/>
    <property type="molecule type" value="Genomic_DNA"/>
</dbReference>
<dbReference type="RefSeq" id="WP_084007335.1">
    <property type="nucleotide sequence ID" value="NZ_CP012502.1"/>
</dbReference>
<evidence type="ECO:0000313" key="7">
    <source>
        <dbReference type="EMBL" id="AOM83339.1"/>
    </source>
</evidence>
<dbReference type="NCBIfam" id="NF008033">
    <property type="entry name" value="PRK10765.1"/>
    <property type="match status" value="1"/>
</dbReference>
<gene>
    <name evidence="7" type="primary">nfrA-2</name>
    <name evidence="7" type="ORF">BBEV_1978</name>
</gene>
<name>A0A1D7QWI6_9BACI</name>
<keyword evidence="5" id="KW-0521">NADP</keyword>
<dbReference type="CDD" id="cd02146">
    <property type="entry name" value="NfsA-like"/>
    <property type="match status" value="1"/>
</dbReference>